<keyword evidence="1" id="KW-0812">Transmembrane</keyword>
<organism evidence="2 3">
    <name type="scientific">Vibrio hippocampi</name>
    <dbReference type="NCBI Taxonomy" id="654686"/>
    <lineage>
        <taxon>Bacteria</taxon>
        <taxon>Pseudomonadati</taxon>
        <taxon>Pseudomonadota</taxon>
        <taxon>Gammaproteobacteria</taxon>
        <taxon>Vibrionales</taxon>
        <taxon>Vibrionaceae</taxon>
        <taxon>Vibrio</taxon>
    </lineage>
</organism>
<dbReference type="EMBL" id="CAKLCM010000003">
    <property type="protein sequence ID" value="CAH0529571.1"/>
    <property type="molecule type" value="Genomic_DNA"/>
</dbReference>
<feature type="transmembrane region" description="Helical" evidence="1">
    <location>
        <begin position="54"/>
        <end position="80"/>
    </location>
</feature>
<name>A0ABM8ZMP2_9VIBR</name>
<gene>
    <name evidence="2" type="ORF">VHP8226_03326</name>
</gene>
<keyword evidence="1" id="KW-0472">Membrane</keyword>
<dbReference type="Proteomes" id="UP000838160">
    <property type="component" value="Unassembled WGS sequence"/>
</dbReference>
<evidence type="ECO:0000256" key="1">
    <source>
        <dbReference type="SAM" id="Phobius"/>
    </source>
</evidence>
<protein>
    <recommendedName>
        <fullName evidence="4">NADH:ubiquinone oxidoreductase</fullName>
    </recommendedName>
</protein>
<reference evidence="2" key="1">
    <citation type="submission" date="2021-12" db="EMBL/GenBank/DDBJ databases">
        <authorList>
            <person name="Rodrigo-Torres L."/>
            <person name="Arahal R. D."/>
            <person name="Lucena T."/>
        </authorList>
    </citation>
    <scope>NUCLEOTIDE SEQUENCE</scope>
    <source>
        <strain evidence="2">CECT 8226</strain>
    </source>
</reference>
<comment type="caution">
    <text evidence="2">The sequence shown here is derived from an EMBL/GenBank/DDBJ whole genome shotgun (WGS) entry which is preliminary data.</text>
</comment>
<evidence type="ECO:0000313" key="3">
    <source>
        <dbReference type="Proteomes" id="UP000838160"/>
    </source>
</evidence>
<feature type="transmembrane region" description="Helical" evidence="1">
    <location>
        <begin position="86"/>
        <end position="105"/>
    </location>
</feature>
<keyword evidence="1" id="KW-1133">Transmembrane helix</keyword>
<sequence>MFMTKVLVLIGVSVGAGYAAFDDIHSYLLGVSIATAAVWACYSIAFASMRFPQFAMGLLLLGTVAKLTVTAIGVAIGVSFDLISSPLVFCLTYLFYIIAMSFLMFSYKDKKTNKMLASNPVSAATA</sequence>
<accession>A0ABM8ZMP2</accession>
<proteinExistence type="predicted"/>
<evidence type="ECO:0000313" key="2">
    <source>
        <dbReference type="EMBL" id="CAH0529571.1"/>
    </source>
</evidence>
<keyword evidence="3" id="KW-1185">Reference proteome</keyword>
<evidence type="ECO:0008006" key="4">
    <source>
        <dbReference type="Google" id="ProtNLM"/>
    </source>
</evidence>
<feature type="transmembrane region" description="Helical" evidence="1">
    <location>
        <begin position="29"/>
        <end position="47"/>
    </location>
</feature>